<feature type="region of interest" description="Disordered" evidence="5">
    <location>
        <begin position="464"/>
        <end position="492"/>
    </location>
</feature>
<dbReference type="EMBL" id="MN738905">
    <property type="protein sequence ID" value="QHT30664.1"/>
    <property type="molecule type" value="Genomic_DNA"/>
</dbReference>
<dbReference type="Pfam" id="PF00271">
    <property type="entry name" value="Helicase_C"/>
    <property type="match status" value="1"/>
</dbReference>
<keyword evidence="2" id="KW-0378">Hydrolase</keyword>
<proteinExistence type="predicted"/>
<sequence>MTSLNNRGYGIIKTPENKDLINKIKSDLMISPKIFSNSFTSNVNKEYPIYLESDNKLYIPKCYGIEKFGYPIDDKLSLGIDCPLLDFQGKLRDIQQAPIDAFIDNVINKKKLGGIISVPCGFGKTIMAIYVACYFKKKTLFISHKDFLNEQFISSIKTFVPNARIGKIKQSKIDVQNKDIVIATLQSLAIREYDPNIFSDFGLVIIDECHHIASEVFSRAFRKMNIRITLGLSATLNRKDGLRKVFEWYLGKSVYKIKNDINDCDMIVNLHKYFVHDIEYSYVKTMYNGTPNIVAMVNNICNYKPRTIFIINLLKDILKKEPERKILILSERKNQLKDIELLIASDDIASYGYYVGGMKMSDLDISATKQIILATYQMSSEGLNIPTLNTVILASPISDIQQSVGRILREKKTERKYKPLCIDIFDDFSLFKFKGYKRIKYYKNNGYLIKTFIDNELVIDYDNDGNGNDNDNDNDNYNDNDNDGNDGNDKKKKCVFINDDD</sequence>
<dbReference type="AlphaFoldDB" id="A0A6C0ENA5"/>
<dbReference type="InterPro" id="IPR027417">
    <property type="entry name" value="P-loop_NTPase"/>
</dbReference>
<dbReference type="PANTHER" id="PTHR11274:SF0">
    <property type="entry name" value="GENERAL TRANSCRIPTION AND DNA REPAIR FACTOR IIH HELICASE SUBUNIT XPB"/>
    <property type="match status" value="1"/>
</dbReference>
<evidence type="ECO:0000313" key="7">
    <source>
        <dbReference type="EMBL" id="QHT30664.1"/>
    </source>
</evidence>
<dbReference type="GO" id="GO:0016787">
    <property type="term" value="F:hydrolase activity"/>
    <property type="evidence" value="ECO:0007669"/>
    <property type="project" value="UniProtKB-KW"/>
</dbReference>
<evidence type="ECO:0000256" key="5">
    <source>
        <dbReference type="SAM" id="MobiDB-lite"/>
    </source>
</evidence>
<dbReference type="Pfam" id="PF04851">
    <property type="entry name" value="ResIII"/>
    <property type="match status" value="1"/>
</dbReference>
<dbReference type="InterPro" id="IPR014001">
    <property type="entry name" value="Helicase_ATP-bd"/>
</dbReference>
<keyword evidence="1" id="KW-0547">Nucleotide-binding</keyword>
<dbReference type="Gene3D" id="3.40.50.300">
    <property type="entry name" value="P-loop containing nucleotide triphosphate hydrolases"/>
    <property type="match status" value="2"/>
</dbReference>
<dbReference type="GO" id="GO:0003677">
    <property type="term" value="F:DNA binding"/>
    <property type="evidence" value="ECO:0007669"/>
    <property type="project" value="InterPro"/>
</dbReference>
<reference evidence="7" key="1">
    <citation type="journal article" date="2020" name="Nature">
        <title>Giant virus diversity and host interactions through global metagenomics.</title>
        <authorList>
            <person name="Schulz F."/>
            <person name="Roux S."/>
            <person name="Paez-Espino D."/>
            <person name="Jungbluth S."/>
            <person name="Walsh D.A."/>
            <person name="Denef V.J."/>
            <person name="McMahon K.D."/>
            <person name="Konstantinidis K.T."/>
            <person name="Eloe-Fadrosh E.A."/>
            <person name="Kyrpides N.C."/>
            <person name="Woyke T."/>
        </authorList>
    </citation>
    <scope>NUCLEOTIDE SEQUENCE</scope>
    <source>
        <strain evidence="7">GVMAG-M-3300009151-35</strain>
    </source>
</reference>
<dbReference type="CDD" id="cd17926">
    <property type="entry name" value="DEXHc_RE"/>
    <property type="match status" value="1"/>
</dbReference>
<dbReference type="PROSITE" id="PS51192">
    <property type="entry name" value="HELICASE_ATP_BIND_1"/>
    <property type="match status" value="1"/>
</dbReference>
<dbReference type="CDD" id="cd18785">
    <property type="entry name" value="SF2_C"/>
    <property type="match status" value="1"/>
</dbReference>
<evidence type="ECO:0000256" key="3">
    <source>
        <dbReference type="ARBA" id="ARBA00022806"/>
    </source>
</evidence>
<dbReference type="InterPro" id="IPR050615">
    <property type="entry name" value="ATP-dep_DNA_Helicase"/>
</dbReference>
<accession>A0A6C0ENA5</accession>
<dbReference type="GO" id="GO:0004386">
    <property type="term" value="F:helicase activity"/>
    <property type="evidence" value="ECO:0007669"/>
    <property type="project" value="UniProtKB-KW"/>
</dbReference>
<organism evidence="7">
    <name type="scientific">viral metagenome</name>
    <dbReference type="NCBI Taxonomy" id="1070528"/>
    <lineage>
        <taxon>unclassified sequences</taxon>
        <taxon>metagenomes</taxon>
        <taxon>organismal metagenomes</taxon>
    </lineage>
</organism>
<keyword evidence="3" id="KW-0347">Helicase</keyword>
<evidence type="ECO:0000256" key="1">
    <source>
        <dbReference type="ARBA" id="ARBA00022741"/>
    </source>
</evidence>
<evidence type="ECO:0000256" key="4">
    <source>
        <dbReference type="ARBA" id="ARBA00022840"/>
    </source>
</evidence>
<dbReference type="PANTHER" id="PTHR11274">
    <property type="entry name" value="RAD25/XP-B DNA REPAIR HELICASE"/>
    <property type="match status" value="1"/>
</dbReference>
<dbReference type="SUPFAM" id="SSF52540">
    <property type="entry name" value="P-loop containing nucleoside triphosphate hydrolases"/>
    <property type="match status" value="2"/>
</dbReference>
<dbReference type="InterPro" id="IPR006935">
    <property type="entry name" value="Helicase/UvrB_N"/>
</dbReference>
<protein>
    <recommendedName>
        <fullName evidence="6">Helicase ATP-binding domain-containing protein</fullName>
    </recommendedName>
</protein>
<name>A0A6C0ENA5_9ZZZZ</name>
<evidence type="ECO:0000256" key="2">
    <source>
        <dbReference type="ARBA" id="ARBA00022801"/>
    </source>
</evidence>
<dbReference type="SMART" id="SM00487">
    <property type="entry name" value="DEXDc"/>
    <property type="match status" value="1"/>
</dbReference>
<dbReference type="InterPro" id="IPR001650">
    <property type="entry name" value="Helicase_C-like"/>
</dbReference>
<feature type="domain" description="Helicase ATP-binding" evidence="6">
    <location>
        <begin position="105"/>
        <end position="254"/>
    </location>
</feature>
<dbReference type="GO" id="GO:0005524">
    <property type="term" value="F:ATP binding"/>
    <property type="evidence" value="ECO:0007669"/>
    <property type="project" value="UniProtKB-KW"/>
</dbReference>
<feature type="compositionally biased region" description="Acidic residues" evidence="5">
    <location>
        <begin position="470"/>
        <end position="486"/>
    </location>
</feature>
<evidence type="ECO:0000259" key="6">
    <source>
        <dbReference type="PROSITE" id="PS51192"/>
    </source>
</evidence>
<keyword evidence="4" id="KW-0067">ATP-binding</keyword>